<organism evidence="1 2">
    <name type="scientific">Steinernema hermaphroditum</name>
    <dbReference type="NCBI Taxonomy" id="289476"/>
    <lineage>
        <taxon>Eukaryota</taxon>
        <taxon>Metazoa</taxon>
        <taxon>Ecdysozoa</taxon>
        <taxon>Nematoda</taxon>
        <taxon>Chromadorea</taxon>
        <taxon>Rhabditida</taxon>
        <taxon>Tylenchina</taxon>
        <taxon>Panagrolaimomorpha</taxon>
        <taxon>Strongyloidoidea</taxon>
        <taxon>Steinernematidae</taxon>
        <taxon>Steinernema</taxon>
    </lineage>
</organism>
<proteinExistence type="predicted"/>
<evidence type="ECO:0000313" key="2">
    <source>
        <dbReference type="Proteomes" id="UP001175271"/>
    </source>
</evidence>
<comment type="caution">
    <text evidence="1">The sequence shown here is derived from an EMBL/GenBank/DDBJ whole genome shotgun (WGS) entry which is preliminary data.</text>
</comment>
<dbReference type="AlphaFoldDB" id="A0AA39LUW0"/>
<accession>A0AA39LUW0</accession>
<dbReference type="Proteomes" id="UP001175271">
    <property type="component" value="Unassembled WGS sequence"/>
</dbReference>
<dbReference type="EMBL" id="JAUCMV010000003">
    <property type="protein sequence ID" value="KAK0410522.1"/>
    <property type="molecule type" value="Genomic_DNA"/>
</dbReference>
<sequence length="66" mass="7231">MGTFIVVLAEVFSGLNLVLVRRLAVMSQYPTSPPSLSTVLELEAVALWSLVLLVCCIEDSCYAWIV</sequence>
<name>A0AA39LUW0_9BILA</name>
<gene>
    <name evidence="1" type="ORF">QR680_005173</name>
</gene>
<protein>
    <submittedName>
        <fullName evidence="1">Uncharacterized protein</fullName>
    </submittedName>
</protein>
<evidence type="ECO:0000313" key="1">
    <source>
        <dbReference type="EMBL" id="KAK0410522.1"/>
    </source>
</evidence>
<reference evidence="1" key="1">
    <citation type="submission" date="2023-06" db="EMBL/GenBank/DDBJ databases">
        <title>Genomic analysis of the entomopathogenic nematode Steinernema hermaphroditum.</title>
        <authorList>
            <person name="Schwarz E.M."/>
            <person name="Heppert J.K."/>
            <person name="Baniya A."/>
            <person name="Schwartz H.T."/>
            <person name="Tan C.-H."/>
            <person name="Antoshechkin I."/>
            <person name="Sternberg P.W."/>
            <person name="Goodrich-Blair H."/>
            <person name="Dillman A.R."/>
        </authorList>
    </citation>
    <scope>NUCLEOTIDE SEQUENCE</scope>
    <source>
        <strain evidence="1">PS9179</strain>
        <tissue evidence="1">Whole animal</tissue>
    </source>
</reference>
<keyword evidence="2" id="KW-1185">Reference proteome</keyword>